<keyword evidence="4" id="KW-1185">Reference proteome</keyword>
<comment type="similarity">
    <text evidence="1">Belongs to the glycosyl hydrolase 2 family.</text>
</comment>
<sequence length="186" mass="20754">FAVAAMGTASAVVTIVLIFTLGGKGHDIVAQGTLGILYPQDSESREIKSLDGIWNFRLAPRLQPDLGFQQEWYSKPLDETGDVDLMPVPSSYNDVTQSKEYRDHVGWAWYDRTFRIPQQWKDKRVFVRFGAANYHSIVYVNGQKVVEHAGGALPFLAELKTELKPAEDNLITVAINNTLSSDTVPQ</sequence>
<dbReference type="GO" id="GO:0019391">
    <property type="term" value="P:glucuronoside catabolic process"/>
    <property type="evidence" value="ECO:0007669"/>
    <property type="project" value="TreeGrafter"/>
</dbReference>
<feature type="non-terminal residue" evidence="3">
    <location>
        <position position="186"/>
    </location>
</feature>
<evidence type="ECO:0000313" key="3">
    <source>
        <dbReference type="EMBL" id="CAG7822813.1"/>
    </source>
</evidence>
<dbReference type="PANTHER" id="PTHR10066">
    <property type="entry name" value="BETA-GLUCURONIDASE"/>
    <property type="match status" value="1"/>
</dbReference>
<dbReference type="EMBL" id="CAJVCH010527539">
    <property type="protein sequence ID" value="CAG7822813.1"/>
    <property type="molecule type" value="Genomic_DNA"/>
</dbReference>
<dbReference type="InterPro" id="IPR006104">
    <property type="entry name" value="Glyco_hydro_2_N"/>
</dbReference>
<dbReference type="Proteomes" id="UP000708208">
    <property type="component" value="Unassembled WGS sequence"/>
</dbReference>
<gene>
    <name evidence="3" type="ORF">AFUS01_LOCUS33064</name>
</gene>
<evidence type="ECO:0000256" key="1">
    <source>
        <dbReference type="ARBA" id="ARBA00007401"/>
    </source>
</evidence>
<feature type="domain" description="Glycosyl hydrolases family 2 sugar binding" evidence="2">
    <location>
        <begin position="47"/>
        <end position="175"/>
    </location>
</feature>
<accession>A0A8J2KZT2</accession>
<name>A0A8J2KZT2_9HEXA</name>
<dbReference type="PANTHER" id="PTHR10066:SF67">
    <property type="entry name" value="BETA-GLUCURONIDASE"/>
    <property type="match status" value="1"/>
</dbReference>
<dbReference type="Pfam" id="PF02837">
    <property type="entry name" value="Glyco_hydro_2_N"/>
    <property type="match status" value="1"/>
</dbReference>
<organism evidence="3 4">
    <name type="scientific">Allacma fusca</name>
    <dbReference type="NCBI Taxonomy" id="39272"/>
    <lineage>
        <taxon>Eukaryota</taxon>
        <taxon>Metazoa</taxon>
        <taxon>Ecdysozoa</taxon>
        <taxon>Arthropoda</taxon>
        <taxon>Hexapoda</taxon>
        <taxon>Collembola</taxon>
        <taxon>Symphypleona</taxon>
        <taxon>Sminthuridae</taxon>
        <taxon>Allacma</taxon>
    </lineage>
</organism>
<feature type="non-terminal residue" evidence="3">
    <location>
        <position position="1"/>
    </location>
</feature>
<comment type="caution">
    <text evidence="3">The sequence shown here is derived from an EMBL/GenBank/DDBJ whole genome shotgun (WGS) entry which is preliminary data.</text>
</comment>
<dbReference type="GO" id="GO:0005615">
    <property type="term" value="C:extracellular space"/>
    <property type="evidence" value="ECO:0007669"/>
    <property type="project" value="TreeGrafter"/>
</dbReference>
<dbReference type="GO" id="GO:0005975">
    <property type="term" value="P:carbohydrate metabolic process"/>
    <property type="evidence" value="ECO:0007669"/>
    <property type="project" value="InterPro"/>
</dbReference>
<dbReference type="OrthoDB" id="408532at2759"/>
<reference evidence="3" key="1">
    <citation type="submission" date="2021-06" db="EMBL/GenBank/DDBJ databases">
        <authorList>
            <person name="Hodson N. C."/>
            <person name="Mongue J. A."/>
            <person name="Jaron S. K."/>
        </authorList>
    </citation>
    <scope>NUCLEOTIDE SEQUENCE</scope>
</reference>
<evidence type="ECO:0000259" key="2">
    <source>
        <dbReference type="Pfam" id="PF02837"/>
    </source>
</evidence>
<proteinExistence type="inferred from homology"/>
<dbReference type="GO" id="GO:0030246">
    <property type="term" value="F:carbohydrate binding"/>
    <property type="evidence" value="ECO:0007669"/>
    <property type="project" value="TreeGrafter"/>
</dbReference>
<dbReference type="AlphaFoldDB" id="A0A8J2KZT2"/>
<evidence type="ECO:0000313" key="4">
    <source>
        <dbReference type="Proteomes" id="UP000708208"/>
    </source>
</evidence>
<protein>
    <recommendedName>
        <fullName evidence="2">Glycosyl hydrolases family 2 sugar binding domain-containing protein</fullName>
    </recommendedName>
</protein>
<dbReference type="GO" id="GO:0004566">
    <property type="term" value="F:beta-glucuronidase activity"/>
    <property type="evidence" value="ECO:0007669"/>
    <property type="project" value="TreeGrafter"/>
</dbReference>